<dbReference type="EMBL" id="MU274901">
    <property type="protein sequence ID" value="KAI0093725.1"/>
    <property type="molecule type" value="Genomic_DNA"/>
</dbReference>
<proteinExistence type="predicted"/>
<reference evidence="1" key="1">
    <citation type="journal article" date="2021" name="Environ. Microbiol.">
        <title>Gene family expansions and transcriptome signatures uncover fungal adaptations to wood decay.</title>
        <authorList>
            <person name="Hage H."/>
            <person name="Miyauchi S."/>
            <person name="Viragh M."/>
            <person name="Drula E."/>
            <person name="Min B."/>
            <person name="Chaduli D."/>
            <person name="Navarro D."/>
            <person name="Favel A."/>
            <person name="Norest M."/>
            <person name="Lesage-Meessen L."/>
            <person name="Balint B."/>
            <person name="Merenyi Z."/>
            <person name="de Eugenio L."/>
            <person name="Morin E."/>
            <person name="Martinez A.T."/>
            <person name="Baldrian P."/>
            <person name="Stursova M."/>
            <person name="Martinez M.J."/>
            <person name="Novotny C."/>
            <person name="Magnuson J.K."/>
            <person name="Spatafora J.W."/>
            <person name="Maurice S."/>
            <person name="Pangilinan J."/>
            <person name="Andreopoulos W."/>
            <person name="LaButti K."/>
            <person name="Hundley H."/>
            <person name="Na H."/>
            <person name="Kuo A."/>
            <person name="Barry K."/>
            <person name="Lipzen A."/>
            <person name="Henrissat B."/>
            <person name="Riley R."/>
            <person name="Ahrendt S."/>
            <person name="Nagy L.G."/>
            <person name="Grigoriev I.V."/>
            <person name="Martin F."/>
            <person name="Rosso M.N."/>
        </authorList>
    </citation>
    <scope>NUCLEOTIDE SEQUENCE</scope>
    <source>
        <strain evidence="1">CBS 384.51</strain>
    </source>
</reference>
<comment type="caution">
    <text evidence="1">The sequence shown here is derived from an EMBL/GenBank/DDBJ whole genome shotgun (WGS) entry which is preliminary data.</text>
</comment>
<keyword evidence="2" id="KW-1185">Reference proteome</keyword>
<name>A0ACB8UHF7_9APHY</name>
<evidence type="ECO:0000313" key="1">
    <source>
        <dbReference type="EMBL" id="KAI0093725.1"/>
    </source>
</evidence>
<gene>
    <name evidence="1" type="ORF">BDY19DRAFT_881466</name>
</gene>
<dbReference type="Proteomes" id="UP001055072">
    <property type="component" value="Unassembled WGS sequence"/>
</dbReference>
<protein>
    <submittedName>
        <fullName evidence="1">Snf7-domain-containing protein</fullName>
    </submittedName>
</protein>
<organism evidence="1 2">
    <name type="scientific">Irpex rosettiformis</name>
    <dbReference type="NCBI Taxonomy" id="378272"/>
    <lineage>
        <taxon>Eukaryota</taxon>
        <taxon>Fungi</taxon>
        <taxon>Dikarya</taxon>
        <taxon>Basidiomycota</taxon>
        <taxon>Agaricomycotina</taxon>
        <taxon>Agaricomycetes</taxon>
        <taxon>Polyporales</taxon>
        <taxon>Irpicaceae</taxon>
        <taxon>Irpex</taxon>
    </lineage>
</organism>
<sequence>MTSAGSSHSQLYDLPTFKNISSSRLKFLYSDFSRQKQSNPASFTSNAEWWRRTLEAITVKGWQEHGATHSAHPNRLVLHATGPQIIEQFKVEGVGKPLGLATVISELCEQKAFFPLNQFRTSKQSIYDPGWLPYRIASFIIGKPLWWALQQLSIVSSDEGAGSESDAQRWKKVKGDYVVINLVEQAAAAVLHQQEFKTGLSIHESLYSFDGFKREFETCAFGGLELSNLDIKVLVKFLERDKRAIMVERGVIKFIDPSEPHEVTPVDIGILELKTAVENLEAAIDRLHDQIDDRTAKISAALKLKRKEVALSHLRAKKQFEELQRKRLNSLDTLQSTLIHVETAAGDIEIMKSYESSSATLRAILAHPSLQREKIDETLEAMASANADARDIDDVIRQGTEIAQADAGIDDSELEDELAALIKEVEQERSNAEAKRAGEIEAKLSVPGLSTPASVPNGEKALAKDREKEAA</sequence>
<accession>A0ACB8UHF7</accession>
<evidence type="ECO:0000313" key="2">
    <source>
        <dbReference type="Proteomes" id="UP001055072"/>
    </source>
</evidence>